<evidence type="ECO:0000313" key="2">
    <source>
        <dbReference type="Proteomes" id="UP000887013"/>
    </source>
</evidence>
<comment type="caution">
    <text evidence="1">The sequence shown here is derived from an EMBL/GenBank/DDBJ whole genome shotgun (WGS) entry which is preliminary data.</text>
</comment>
<evidence type="ECO:0000313" key="1">
    <source>
        <dbReference type="EMBL" id="GFT18390.1"/>
    </source>
</evidence>
<gene>
    <name evidence="1" type="ORF">NPIL_30731</name>
</gene>
<dbReference type="EMBL" id="BMAW01058850">
    <property type="protein sequence ID" value="GFT18390.1"/>
    <property type="molecule type" value="Genomic_DNA"/>
</dbReference>
<organism evidence="1 2">
    <name type="scientific">Nephila pilipes</name>
    <name type="common">Giant wood spider</name>
    <name type="synonym">Nephila maculata</name>
    <dbReference type="NCBI Taxonomy" id="299642"/>
    <lineage>
        <taxon>Eukaryota</taxon>
        <taxon>Metazoa</taxon>
        <taxon>Ecdysozoa</taxon>
        <taxon>Arthropoda</taxon>
        <taxon>Chelicerata</taxon>
        <taxon>Arachnida</taxon>
        <taxon>Araneae</taxon>
        <taxon>Araneomorphae</taxon>
        <taxon>Entelegynae</taxon>
        <taxon>Araneoidea</taxon>
        <taxon>Nephilidae</taxon>
        <taxon>Nephila</taxon>
    </lineage>
</organism>
<protein>
    <submittedName>
        <fullName evidence="1">Uncharacterized protein</fullName>
    </submittedName>
</protein>
<name>A0A8X6TJW0_NEPPI</name>
<accession>A0A8X6TJW0</accession>
<feature type="non-terminal residue" evidence="1">
    <location>
        <position position="56"/>
    </location>
</feature>
<dbReference type="Proteomes" id="UP000887013">
    <property type="component" value="Unassembled WGS sequence"/>
</dbReference>
<sequence>MAAYDVHQRALLIEFLDSRETSTVQTQRKNTDSIFLISKRYHDSELKHFGLKELVQ</sequence>
<keyword evidence="2" id="KW-1185">Reference proteome</keyword>
<dbReference type="AlphaFoldDB" id="A0A8X6TJW0"/>
<reference evidence="1" key="1">
    <citation type="submission" date="2020-08" db="EMBL/GenBank/DDBJ databases">
        <title>Multicomponent nature underlies the extraordinary mechanical properties of spider dragline silk.</title>
        <authorList>
            <person name="Kono N."/>
            <person name="Nakamura H."/>
            <person name="Mori M."/>
            <person name="Yoshida Y."/>
            <person name="Ohtoshi R."/>
            <person name="Malay A.D."/>
            <person name="Moran D.A.P."/>
            <person name="Tomita M."/>
            <person name="Numata K."/>
            <person name="Arakawa K."/>
        </authorList>
    </citation>
    <scope>NUCLEOTIDE SEQUENCE</scope>
</reference>
<proteinExistence type="predicted"/>